<dbReference type="AlphaFoldDB" id="A0A8J3HY53"/>
<name>A0A8J3HY53_9RICK</name>
<evidence type="ECO:0000313" key="2">
    <source>
        <dbReference type="Proteomes" id="UP000637906"/>
    </source>
</evidence>
<gene>
    <name evidence="1" type="ORF">sL5_06940</name>
</gene>
<dbReference type="EMBL" id="BNGU01000028">
    <property type="protein sequence ID" value="GHM59701.1"/>
    <property type="molecule type" value="Genomic_DNA"/>
</dbReference>
<sequence>MSQILDDLKKGFKAVDEFYTNKIREPVVNLIKSCNKVFKLAKQGETSHDDNEHMIKTAFEQNESTFNQVSTVEDLIGTSINDNDIL</sequence>
<reference evidence="1 2" key="1">
    <citation type="journal article" date="2021" name="Microb. Ecol.">
        <title>Candidatus Mesenet longicola: Novel Endosymbionts of Brontispa longissima that Induce Cytoplasmic Incompatibility.</title>
        <authorList>
            <person name="Takano S."/>
            <person name="Gotoh Y."/>
            <person name="Hayashi T."/>
        </authorList>
    </citation>
    <scope>NUCLEOTIDE SEQUENCE [LARGE SCALE GENOMIC DNA]</scope>
    <source>
        <strain evidence="1">L5</strain>
    </source>
</reference>
<organism evidence="1 2">
    <name type="scientific">Candidatus Mesenet longicola</name>
    <dbReference type="NCBI Taxonomy" id="1892558"/>
    <lineage>
        <taxon>Bacteria</taxon>
        <taxon>Pseudomonadati</taxon>
        <taxon>Pseudomonadota</taxon>
        <taxon>Alphaproteobacteria</taxon>
        <taxon>Rickettsiales</taxon>
        <taxon>Anaplasmataceae</taxon>
        <taxon>Candidatus Mesenet</taxon>
    </lineage>
</organism>
<dbReference type="Proteomes" id="UP000637906">
    <property type="component" value="Unassembled WGS sequence"/>
</dbReference>
<keyword evidence="2" id="KW-1185">Reference proteome</keyword>
<evidence type="ECO:0000313" key="1">
    <source>
        <dbReference type="EMBL" id="GHM59701.1"/>
    </source>
</evidence>
<comment type="caution">
    <text evidence="1">The sequence shown here is derived from an EMBL/GenBank/DDBJ whole genome shotgun (WGS) entry which is preliminary data.</text>
</comment>
<accession>A0A8J3HY53</accession>
<protein>
    <submittedName>
        <fullName evidence="1">Uncharacterized protein</fullName>
    </submittedName>
</protein>
<proteinExistence type="predicted"/>